<accession>A0A3S5CCJ7</accession>
<gene>
    <name evidence="2" type="ORF">PXEA_LOCUS3234</name>
</gene>
<dbReference type="AlphaFoldDB" id="A0A3S5CCJ7"/>
<dbReference type="PROSITE" id="PS50106">
    <property type="entry name" value="PDZ"/>
    <property type="match status" value="1"/>
</dbReference>
<reference evidence="2" key="1">
    <citation type="submission" date="2018-11" db="EMBL/GenBank/DDBJ databases">
        <authorList>
            <consortium name="Pathogen Informatics"/>
        </authorList>
    </citation>
    <scope>NUCLEOTIDE SEQUENCE</scope>
</reference>
<dbReference type="InterPro" id="IPR001478">
    <property type="entry name" value="PDZ"/>
</dbReference>
<protein>
    <recommendedName>
        <fullName evidence="1">PDZ domain-containing protein</fullName>
    </recommendedName>
</protein>
<comment type="caution">
    <text evidence="2">The sequence shown here is derived from an EMBL/GenBank/DDBJ whole genome shotgun (WGS) entry which is preliminary data.</text>
</comment>
<dbReference type="Pfam" id="PF00595">
    <property type="entry name" value="PDZ"/>
    <property type="match status" value="1"/>
</dbReference>
<evidence type="ECO:0000313" key="2">
    <source>
        <dbReference type="EMBL" id="VEL09794.1"/>
    </source>
</evidence>
<dbReference type="GO" id="GO:0005737">
    <property type="term" value="C:cytoplasm"/>
    <property type="evidence" value="ECO:0007669"/>
    <property type="project" value="TreeGrafter"/>
</dbReference>
<dbReference type="PANTHER" id="PTHR10316">
    <property type="entry name" value="MEMBRANE ASSOCIATED GUANYLATE KINASE-RELATED"/>
    <property type="match status" value="1"/>
</dbReference>
<organism evidence="2 3">
    <name type="scientific">Protopolystoma xenopodis</name>
    <dbReference type="NCBI Taxonomy" id="117903"/>
    <lineage>
        <taxon>Eukaryota</taxon>
        <taxon>Metazoa</taxon>
        <taxon>Spiralia</taxon>
        <taxon>Lophotrochozoa</taxon>
        <taxon>Platyhelminthes</taxon>
        <taxon>Monogenea</taxon>
        <taxon>Polyopisthocotylea</taxon>
        <taxon>Polystomatidea</taxon>
        <taxon>Polystomatidae</taxon>
        <taxon>Protopolystoma</taxon>
    </lineage>
</organism>
<sequence length="192" mass="20499">MVRGLNKGDEPDICKHVNESLGALLGEATVDMLLKSRPASSGILTDIAKLYHSIGFSDVHDVTVLRDVKGDLGFGFFVASSQAGERLEKCTEPIFSASLPEIKSDSTSTLEDCDKDKLALEMLSAARLVPGSPAERLSDKLCIGDRILAVNGRSILRLSHDAVVRLIRESGDHVIITILPAASVIASNRGSC</sequence>
<name>A0A3S5CCJ7_9PLAT</name>
<keyword evidence="3" id="KW-1185">Reference proteome</keyword>
<dbReference type="OrthoDB" id="66881at2759"/>
<dbReference type="Proteomes" id="UP000784294">
    <property type="component" value="Unassembled WGS sequence"/>
</dbReference>
<feature type="domain" description="PDZ" evidence="1">
    <location>
        <begin position="61"/>
        <end position="182"/>
    </location>
</feature>
<dbReference type="PANTHER" id="PTHR10316:SF40">
    <property type="entry name" value="LD27118P"/>
    <property type="match status" value="1"/>
</dbReference>
<dbReference type="InterPro" id="IPR036034">
    <property type="entry name" value="PDZ_sf"/>
</dbReference>
<dbReference type="GO" id="GO:0007165">
    <property type="term" value="P:signal transduction"/>
    <property type="evidence" value="ECO:0007669"/>
    <property type="project" value="TreeGrafter"/>
</dbReference>
<dbReference type="SMART" id="SM00228">
    <property type="entry name" value="PDZ"/>
    <property type="match status" value="1"/>
</dbReference>
<proteinExistence type="predicted"/>
<evidence type="ECO:0000259" key="1">
    <source>
        <dbReference type="PROSITE" id="PS50106"/>
    </source>
</evidence>
<dbReference type="Gene3D" id="2.30.42.10">
    <property type="match status" value="1"/>
</dbReference>
<dbReference type="EMBL" id="CAAALY010007259">
    <property type="protein sequence ID" value="VEL09794.1"/>
    <property type="molecule type" value="Genomic_DNA"/>
</dbReference>
<dbReference type="SUPFAM" id="SSF50156">
    <property type="entry name" value="PDZ domain-like"/>
    <property type="match status" value="1"/>
</dbReference>
<evidence type="ECO:0000313" key="3">
    <source>
        <dbReference type="Proteomes" id="UP000784294"/>
    </source>
</evidence>